<dbReference type="RefSeq" id="WP_105420379.1">
    <property type="nucleotide sequence ID" value="NZ_PUIO01000047.1"/>
</dbReference>
<keyword evidence="3 8" id="KW-0808">Transferase</keyword>
<feature type="active site" evidence="6">
    <location>
        <position position="269"/>
    </location>
</feature>
<evidence type="ECO:0000313" key="8">
    <source>
        <dbReference type="EMBL" id="PQP18985.1"/>
    </source>
</evidence>
<protein>
    <submittedName>
        <fullName evidence="8">SAM-dependent methyltransferase</fullName>
    </submittedName>
</protein>
<feature type="binding site" evidence="7">
    <location>
        <begin position="67"/>
        <end position="75"/>
    </location>
    <ligand>
        <name>S-adenosyl-L-methionine</name>
        <dbReference type="ChEBI" id="CHEBI:59789"/>
    </ligand>
</feature>
<dbReference type="InterPro" id="IPR029063">
    <property type="entry name" value="SAM-dependent_MTases_sf"/>
</dbReference>
<dbReference type="Gene3D" id="3.40.50.150">
    <property type="entry name" value="Vaccinia Virus protein VP39"/>
    <property type="match status" value="1"/>
</dbReference>
<evidence type="ECO:0000256" key="3">
    <source>
        <dbReference type="ARBA" id="ARBA00022679"/>
    </source>
</evidence>
<dbReference type="InterPro" id="IPR003333">
    <property type="entry name" value="CMAS"/>
</dbReference>
<dbReference type="GO" id="GO:0032259">
    <property type="term" value="P:methylation"/>
    <property type="evidence" value="ECO:0007669"/>
    <property type="project" value="UniProtKB-KW"/>
</dbReference>
<evidence type="ECO:0000256" key="6">
    <source>
        <dbReference type="PIRSR" id="PIRSR003085-1"/>
    </source>
</evidence>
<name>A0A2S8IW93_RHOOP</name>
<feature type="binding site" evidence="7">
    <location>
        <begin position="32"/>
        <end position="33"/>
    </location>
    <ligand>
        <name>S-adenosyl-L-methionine</name>
        <dbReference type="ChEBI" id="CHEBI:59789"/>
    </ligand>
</feature>
<dbReference type="NCBIfam" id="NF040660">
    <property type="entry name" value="mycolic_MTase"/>
    <property type="match status" value="1"/>
</dbReference>
<dbReference type="GO" id="GO:0008168">
    <property type="term" value="F:methyltransferase activity"/>
    <property type="evidence" value="ECO:0007669"/>
    <property type="project" value="UniProtKB-KW"/>
</dbReference>
<sequence length="299" mass="34315">MPKMTPFYQDVQSHYDLSDEFFALFLDPSRTYSCAYFSRPDLTLEQAQLAKIDLALNKCDLRPGMTLLDIGCGWGATMRRAVEKYDVNVIGLTLSRNQYEHVRAQFSTGPPTGRTAQVRLQGWEDFTEPVDRIVSIGAFEHFRRQRYDAFFTRARQLLPDDGRMLLHTIVGHSRPLLAAMGVEVTRDDAVFLRFILREIFPGGQLPEREAIIPLAQRNAFWVQNIESLQPHYARTLDMWAQALASRHQDAVRLASEQIYRNYHRYLTGCADNFRRRLIDVLQFTLLTQGTPQLPTAGSG</sequence>
<keyword evidence="2 8" id="KW-0489">Methyltransferase</keyword>
<dbReference type="FunFam" id="3.40.50.150:FF:000115">
    <property type="entry name" value="Cyclopropane mycolic acid synthase 1"/>
    <property type="match status" value="1"/>
</dbReference>
<dbReference type="InterPro" id="IPR047672">
    <property type="entry name" value="CMAS_actinobact"/>
</dbReference>
<evidence type="ECO:0000256" key="2">
    <source>
        <dbReference type="ARBA" id="ARBA00022603"/>
    </source>
</evidence>
<evidence type="ECO:0000256" key="7">
    <source>
        <dbReference type="PIRSR" id="PIRSR003085-2"/>
    </source>
</evidence>
<evidence type="ECO:0000313" key="9">
    <source>
        <dbReference type="Proteomes" id="UP000239290"/>
    </source>
</evidence>
<gene>
    <name evidence="8" type="ORF">C5613_31265</name>
</gene>
<evidence type="ECO:0000256" key="1">
    <source>
        <dbReference type="ARBA" id="ARBA00010815"/>
    </source>
</evidence>
<feature type="binding site" evidence="7">
    <location>
        <begin position="93"/>
        <end position="98"/>
    </location>
    <ligand>
        <name>S-adenosyl-L-methionine</name>
        <dbReference type="ChEBI" id="CHEBI:59789"/>
    </ligand>
</feature>
<dbReference type="PANTHER" id="PTHR43667:SF1">
    <property type="entry name" value="CYCLOPROPANE-FATTY-ACYL-PHOSPHOLIPID SYNTHASE"/>
    <property type="match status" value="1"/>
</dbReference>
<evidence type="ECO:0000256" key="5">
    <source>
        <dbReference type="ARBA" id="ARBA00023098"/>
    </source>
</evidence>
<dbReference type="PIRSF" id="PIRSF003085">
    <property type="entry name" value="CMAS"/>
    <property type="match status" value="1"/>
</dbReference>
<dbReference type="InterPro" id="IPR050723">
    <property type="entry name" value="CFA/CMAS"/>
</dbReference>
<dbReference type="Pfam" id="PF02353">
    <property type="entry name" value="CMAS"/>
    <property type="match status" value="1"/>
</dbReference>
<dbReference type="PANTHER" id="PTHR43667">
    <property type="entry name" value="CYCLOPROPANE-FATTY-ACYL-PHOSPHOLIPID SYNTHASE"/>
    <property type="match status" value="1"/>
</dbReference>
<proteinExistence type="inferred from homology"/>
<reference evidence="9" key="1">
    <citation type="submission" date="2018-02" db="EMBL/GenBank/DDBJ databases">
        <title>Draft genome sequencing of Rhodococcus opacus KU647198.</title>
        <authorList>
            <person name="Zheng B.-X."/>
        </authorList>
    </citation>
    <scope>NUCLEOTIDE SEQUENCE [LARGE SCALE GENOMIC DNA]</scope>
    <source>
        <strain evidence="9">04-OD7</strain>
    </source>
</reference>
<feature type="binding site" evidence="7">
    <location>
        <begin position="123"/>
        <end position="124"/>
    </location>
    <ligand>
        <name>S-adenosyl-L-methionine</name>
        <dbReference type="ChEBI" id="CHEBI:59789"/>
    </ligand>
</feature>
<dbReference type="EMBL" id="PUIO01000047">
    <property type="protein sequence ID" value="PQP18985.1"/>
    <property type="molecule type" value="Genomic_DNA"/>
</dbReference>
<dbReference type="Proteomes" id="UP000239290">
    <property type="component" value="Unassembled WGS sequence"/>
</dbReference>
<comment type="caution">
    <text evidence="8">The sequence shown here is derived from an EMBL/GenBank/DDBJ whole genome shotgun (WGS) entry which is preliminary data.</text>
</comment>
<dbReference type="AlphaFoldDB" id="A0A2S8IW93"/>
<dbReference type="GO" id="GO:0008610">
    <property type="term" value="P:lipid biosynthetic process"/>
    <property type="evidence" value="ECO:0007669"/>
    <property type="project" value="InterPro"/>
</dbReference>
<dbReference type="CDD" id="cd02440">
    <property type="entry name" value="AdoMet_MTases"/>
    <property type="match status" value="1"/>
</dbReference>
<keyword evidence="4" id="KW-0949">S-adenosyl-L-methionine</keyword>
<organism evidence="8 9">
    <name type="scientific">Rhodococcus opacus</name>
    <name type="common">Nocardia opaca</name>
    <dbReference type="NCBI Taxonomy" id="37919"/>
    <lineage>
        <taxon>Bacteria</taxon>
        <taxon>Bacillati</taxon>
        <taxon>Actinomycetota</taxon>
        <taxon>Actinomycetes</taxon>
        <taxon>Mycobacteriales</taxon>
        <taxon>Nocardiaceae</taxon>
        <taxon>Rhodococcus</taxon>
    </lineage>
</organism>
<dbReference type="SUPFAM" id="SSF53335">
    <property type="entry name" value="S-adenosyl-L-methionine-dependent methyltransferases"/>
    <property type="match status" value="1"/>
</dbReference>
<keyword evidence="5" id="KW-0443">Lipid metabolism</keyword>
<accession>A0A2S8IW93</accession>
<comment type="similarity">
    <text evidence="1">Belongs to the CFA/CMAS family.</text>
</comment>
<evidence type="ECO:0000256" key="4">
    <source>
        <dbReference type="ARBA" id="ARBA00022691"/>
    </source>
</evidence>